<name>A0ABD0Y5E1_9HEMI</name>
<gene>
    <name evidence="1" type="ORF">AAG570_002968</name>
</gene>
<proteinExistence type="predicted"/>
<feature type="non-terminal residue" evidence="1">
    <location>
        <position position="1"/>
    </location>
</feature>
<dbReference type="PANTHER" id="PTHR10224">
    <property type="entry name" value="ES1 PROTEIN HOMOLOG, MITOCHONDRIAL"/>
    <property type="match status" value="1"/>
</dbReference>
<reference evidence="1 2" key="1">
    <citation type="submission" date="2024-07" db="EMBL/GenBank/DDBJ databases">
        <title>Chromosome-level genome assembly of the water stick insect Ranatra chinensis (Heteroptera: Nepidae).</title>
        <authorList>
            <person name="Liu X."/>
        </authorList>
    </citation>
    <scope>NUCLEOTIDE SEQUENCE [LARGE SCALE GENOMIC DNA]</scope>
    <source>
        <strain evidence="1">Cailab_2021Rc</strain>
        <tissue evidence="1">Muscle</tissue>
    </source>
</reference>
<organism evidence="1 2">
    <name type="scientific">Ranatra chinensis</name>
    <dbReference type="NCBI Taxonomy" id="642074"/>
    <lineage>
        <taxon>Eukaryota</taxon>
        <taxon>Metazoa</taxon>
        <taxon>Ecdysozoa</taxon>
        <taxon>Arthropoda</taxon>
        <taxon>Hexapoda</taxon>
        <taxon>Insecta</taxon>
        <taxon>Pterygota</taxon>
        <taxon>Neoptera</taxon>
        <taxon>Paraneoptera</taxon>
        <taxon>Hemiptera</taxon>
        <taxon>Heteroptera</taxon>
        <taxon>Panheteroptera</taxon>
        <taxon>Nepomorpha</taxon>
        <taxon>Nepidae</taxon>
        <taxon>Ranatrinae</taxon>
        <taxon>Ranatra</taxon>
    </lineage>
</organism>
<evidence type="ECO:0000313" key="2">
    <source>
        <dbReference type="Proteomes" id="UP001558652"/>
    </source>
</evidence>
<dbReference type="Gene3D" id="3.40.50.880">
    <property type="match status" value="1"/>
</dbReference>
<keyword evidence="2" id="KW-1185">Reference proteome</keyword>
<dbReference type="AlphaFoldDB" id="A0ABD0Y5E1"/>
<protein>
    <submittedName>
        <fullName evidence="1">Uncharacterized protein</fullName>
    </submittedName>
</protein>
<dbReference type="SUPFAM" id="SSF52317">
    <property type="entry name" value="Class I glutamine amidotransferase-like"/>
    <property type="match status" value="1"/>
</dbReference>
<dbReference type="InterPro" id="IPR029062">
    <property type="entry name" value="Class_I_gatase-like"/>
</dbReference>
<accession>A0ABD0Y5E1</accession>
<evidence type="ECO:0000313" key="1">
    <source>
        <dbReference type="EMBL" id="KAL1122641.1"/>
    </source>
</evidence>
<dbReference type="PANTHER" id="PTHR10224:SF12">
    <property type="entry name" value="GLYOXALASE ELBB"/>
    <property type="match status" value="1"/>
</dbReference>
<sequence>VLSGSGVYDGSEIHEAVSVLSHLTRNGAVPVAFAPDIPQYHVVNHLNGSEDTTHSRNVLAESARIARGQVKPICDLVNNMDCYDAVIFPGGFGCAKNLSDFAIKGTYCTVIPEVVEILKGFHCKKKPIGLACIAPILAARVLCNVTITLGRDLCEKWPYRDVIKQAKEMGATLDDRDWNEVCFDKENMIFSTPAYMYEGLYHEIDDGIGILVKYIITVLKKGIDQPSVQHK</sequence>
<dbReference type="EMBL" id="JBFDAA010000013">
    <property type="protein sequence ID" value="KAL1122641.1"/>
    <property type="molecule type" value="Genomic_DNA"/>
</dbReference>
<comment type="caution">
    <text evidence="1">The sequence shown here is derived from an EMBL/GenBank/DDBJ whole genome shotgun (WGS) entry which is preliminary data.</text>
</comment>
<dbReference type="NCBIfam" id="NF008747">
    <property type="entry name" value="PRK11780.1"/>
    <property type="match status" value="1"/>
</dbReference>
<dbReference type="Proteomes" id="UP001558652">
    <property type="component" value="Unassembled WGS sequence"/>
</dbReference>